<evidence type="ECO:0000313" key="1">
    <source>
        <dbReference type="EMBL" id="AWM38464.1"/>
    </source>
</evidence>
<proteinExistence type="predicted"/>
<dbReference type="Proteomes" id="UP000245802">
    <property type="component" value="Chromosome"/>
</dbReference>
<evidence type="ECO:0000313" key="2">
    <source>
        <dbReference type="Proteomes" id="UP000245802"/>
    </source>
</evidence>
<dbReference type="AlphaFoldDB" id="A0A2Z3H9W4"/>
<sequence>MPADYVTRPGRGVVSCELSQHIVTGAEMQEQQTTAFLTWLTEGGRARLRFQTEMPGASSELWLGAVVVTRADLSRIARHWSGLTVDAAGTLVDQCIARVRASEGGEWRPAV</sequence>
<organism evidence="1 2">
    <name type="scientific">Gemmata obscuriglobus</name>
    <dbReference type="NCBI Taxonomy" id="114"/>
    <lineage>
        <taxon>Bacteria</taxon>
        <taxon>Pseudomonadati</taxon>
        <taxon>Planctomycetota</taxon>
        <taxon>Planctomycetia</taxon>
        <taxon>Gemmatales</taxon>
        <taxon>Gemmataceae</taxon>
        <taxon>Gemmata</taxon>
    </lineage>
</organism>
<accession>A0A2Z3H9W4</accession>
<keyword evidence="2" id="KW-1185">Reference proteome</keyword>
<gene>
    <name evidence="1" type="ORF">C1280_16700</name>
</gene>
<dbReference type="KEGG" id="gog:C1280_16700"/>
<reference evidence="1 2" key="1">
    <citation type="submission" date="2018-01" db="EMBL/GenBank/DDBJ databases">
        <title>G. obscuriglobus.</title>
        <authorList>
            <person name="Franke J."/>
            <person name="Blomberg W."/>
            <person name="Selmecki A."/>
        </authorList>
    </citation>
    <scope>NUCLEOTIDE SEQUENCE [LARGE SCALE GENOMIC DNA]</scope>
    <source>
        <strain evidence="1 2">DSM 5831</strain>
    </source>
</reference>
<protein>
    <submittedName>
        <fullName evidence="1">Uncharacterized protein</fullName>
    </submittedName>
</protein>
<dbReference type="EMBL" id="CP025958">
    <property type="protein sequence ID" value="AWM38464.1"/>
    <property type="molecule type" value="Genomic_DNA"/>
</dbReference>
<name>A0A2Z3H9W4_9BACT</name>